<feature type="region of interest" description="Disordered" evidence="1">
    <location>
        <begin position="131"/>
        <end position="203"/>
    </location>
</feature>
<proteinExistence type="predicted"/>
<keyword evidence="4" id="KW-1185">Reference proteome</keyword>
<evidence type="ECO:0000313" key="4">
    <source>
        <dbReference type="Proteomes" id="UP000266841"/>
    </source>
</evidence>
<feature type="compositionally biased region" description="Basic and acidic residues" evidence="1">
    <location>
        <begin position="180"/>
        <end position="194"/>
    </location>
</feature>
<name>K0T2H6_THAOC</name>
<feature type="compositionally biased region" description="Basic and acidic residues" evidence="1">
    <location>
        <begin position="148"/>
        <end position="157"/>
    </location>
</feature>
<feature type="signal peptide" evidence="2">
    <location>
        <begin position="1"/>
        <end position="25"/>
    </location>
</feature>
<keyword evidence="2" id="KW-0732">Signal</keyword>
<feature type="compositionally biased region" description="Low complexity" evidence="1">
    <location>
        <begin position="158"/>
        <end position="169"/>
    </location>
</feature>
<organism evidence="3 4">
    <name type="scientific">Thalassiosira oceanica</name>
    <name type="common">Marine diatom</name>
    <dbReference type="NCBI Taxonomy" id="159749"/>
    <lineage>
        <taxon>Eukaryota</taxon>
        <taxon>Sar</taxon>
        <taxon>Stramenopiles</taxon>
        <taxon>Ochrophyta</taxon>
        <taxon>Bacillariophyta</taxon>
        <taxon>Coscinodiscophyceae</taxon>
        <taxon>Thalassiosirophycidae</taxon>
        <taxon>Thalassiosirales</taxon>
        <taxon>Thalassiosiraceae</taxon>
        <taxon>Thalassiosira</taxon>
    </lineage>
</organism>
<sequence>MRSTSTVAKAAVLLLASSSWLGADSLSTPALEPTSHSERHRELKTCAEIEREKKCETPGCAWKDEVCVDCTSINKQKDCADPGCMWTGSCEAVPTTERPTRSPVTYCAGFDKEKIVRLIWQTTWEPGWVASGTKTERSAKTRQPRCRRSAEPTRRPTNEPTTQEPTLNTDQPTTYEEAYEASHPEANRSTDERANGQADAVPDQRADGLAYRISDIGSERLSQCLLPADNGANTLYSARSRRDKVRGLDRPHRRSEDVRLRTWVRQHDLGPARHERGRA</sequence>
<dbReference type="AlphaFoldDB" id="K0T2H6"/>
<reference evidence="3 4" key="1">
    <citation type="journal article" date="2012" name="Genome Biol.">
        <title>Genome and low-iron response of an oceanic diatom adapted to chronic iron limitation.</title>
        <authorList>
            <person name="Lommer M."/>
            <person name="Specht M."/>
            <person name="Roy A.S."/>
            <person name="Kraemer L."/>
            <person name="Andreson R."/>
            <person name="Gutowska M.A."/>
            <person name="Wolf J."/>
            <person name="Bergner S.V."/>
            <person name="Schilhabel M.B."/>
            <person name="Klostermeier U.C."/>
            <person name="Beiko R.G."/>
            <person name="Rosenstiel P."/>
            <person name="Hippler M."/>
            <person name="Laroche J."/>
        </authorList>
    </citation>
    <scope>NUCLEOTIDE SEQUENCE [LARGE SCALE GENOMIC DNA]</scope>
    <source>
        <strain evidence="3 4">CCMP1005</strain>
    </source>
</reference>
<feature type="non-terminal residue" evidence="3">
    <location>
        <position position="279"/>
    </location>
</feature>
<evidence type="ECO:0000256" key="2">
    <source>
        <dbReference type="SAM" id="SignalP"/>
    </source>
</evidence>
<comment type="caution">
    <text evidence="3">The sequence shown here is derived from an EMBL/GenBank/DDBJ whole genome shotgun (WGS) entry which is preliminary data.</text>
</comment>
<feature type="chain" id="PRO_5003841568" description="PSI domain-containing protein" evidence="2">
    <location>
        <begin position="26"/>
        <end position="279"/>
    </location>
</feature>
<gene>
    <name evidence="3" type="ORF">THAOC_11467</name>
</gene>
<dbReference type="EMBL" id="AGNL01013013">
    <property type="protein sequence ID" value="EJK67491.1"/>
    <property type="molecule type" value="Genomic_DNA"/>
</dbReference>
<evidence type="ECO:0000256" key="1">
    <source>
        <dbReference type="SAM" id="MobiDB-lite"/>
    </source>
</evidence>
<accession>K0T2H6</accession>
<protein>
    <recommendedName>
        <fullName evidence="5">PSI domain-containing protein</fullName>
    </recommendedName>
</protein>
<evidence type="ECO:0008006" key="5">
    <source>
        <dbReference type="Google" id="ProtNLM"/>
    </source>
</evidence>
<evidence type="ECO:0000313" key="3">
    <source>
        <dbReference type="EMBL" id="EJK67491.1"/>
    </source>
</evidence>
<dbReference type="Proteomes" id="UP000266841">
    <property type="component" value="Unassembled WGS sequence"/>
</dbReference>